<reference evidence="3" key="2">
    <citation type="journal article" date="2022" name="Microbiol. Resour. Announc.">
        <title>Metagenome Sequencing to Explore Phylogenomics of Terrestrial Cyanobacteria.</title>
        <authorList>
            <person name="Ward R.D."/>
            <person name="Stajich J.E."/>
            <person name="Johansen J.R."/>
            <person name="Huntemann M."/>
            <person name="Clum A."/>
            <person name="Foster B."/>
            <person name="Foster B."/>
            <person name="Roux S."/>
            <person name="Palaniappan K."/>
            <person name="Varghese N."/>
            <person name="Mukherjee S."/>
            <person name="Reddy T.B.K."/>
            <person name="Daum C."/>
            <person name="Copeland A."/>
            <person name="Chen I.A."/>
            <person name="Ivanova N.N."/>
            <person name="Kyrpides N.C."/>
            <person name="Shapiro N."/>
            <person name="Eloe-Fadrosh E.A."/>
            <person name="Pietrasiak N."/>
        </authorList>
    </citation>
    <scope>NUCLEOTIDE SEQUENCE</scope>
    <source>
        <strain evidence="3">UHER 2000/2452</strain>
    </source>
</reference>
<dbReference type="SMART" id="SM01080">
    <property type="entry name" value="CHASE2"/>
    <property type="match status" value="1"/>
</dbReference>
<keyword evidence="1" id="KW-0472">Membrane</keyword>
<keyword evidence="1" id="KW-0812">Transmembrane</keyword>
<feature type="domain" description="CHASE2" evidence="2">
    <location>
        <begin position="38"/>
        <end position="351"/>
    </location>
</feature>
<comment type="caution">
    <text evidence="3">The sequence shown here is derived from an EMBL/GenBank/DDBJ whole genome shotgun (WGS) entry which is preliminary data.</text>
</comment>
<feature type="transmembrane region" description="Helical" evidence="1">
    <location>
        <begin position="391"/>
        <end position="409"/>
    </location>
</feature>
<reference evidence="3" key="1">
    <citation type="submission" date="2021-05" db="EMBL/GenBank/DDBJ databases">
        <authorList>
            <person name="Pietrasiak N."/>
            <person name="Ward R."/>
            <person name="Stajich J.E."/>
            <person name="Kurbessoian T."/>
        </authorList>
    </citation>
    <scope>NUCLEOTIDE SEQUENCE</scope>
    <source>
        <strain evidence="3">UHER 2000/2452</strain>
    </source>
</reference>
<dbReference type="AlphaFoldDB" id="A0A951UP57"/>
<organism evidence="3 4">
    <name type="scientific">Drouetiella hepatica Uher 2000/2452</name>
    <dbReference type="NCBI Taxonomy" id="904376"/>
    <lineage>
        <taxon>Bacteria</taxon>
        <taxon>Bacillati</taxon>
        <taxon>Cyanobacteriota</taxon>
        <taxon>Cyanophyceae</taxon>
        <taxon>Oculatellales</taxon>
        <taxon>Oculatellaceae</taxon>
        <taxon>Drouetiella</taxon>
    </lineage>
</organism>
<dbReference type="InterPro" id="IPR036890">
    <property type="entry name" value="HATPase_C_sf"/>
</dbReference>
<dbReference type="EMBL" id="JAHHHD010000021">
    <property type="protein sequence ID" value="MBW4660499.1"/>
    <property type="molecule type" value="Genomic_DNA"/>
</dbReference>
<feature type="transmembrane region" description="Helical" evidence="1">
    <location>
        <begin position="338"/>
        <end position="355"/>
    </location>
</feature>
<proteinExistence type="predicted"/>
<accession>A0A951UP57</accession>
<dbReference type="Gene3D" id="3.30.565.10">
    <property type="entry name" value="Histidine kinase-like ATPase, C-terminal domain"/>
    <property type="match status" value="1"/>
</dbReference>
<evidence type="ECO:0000256" key="1">
    <source>
        <dbReference type="SAM" id="Phobius"/>
    </source>
</evidence>
<protein>
    <submittedName>
        <fullName evidence="3">CHASE2 domain-containing protein</fullName>
    </submittedName>
</protein>
<evidence type="ECO:0000313" key="4">
    <source>
        <dbReference type="Proteomes" id="UP000757435"/>
    </source>
</evidence>
<sequence length="630" mass="70933">MQVIWRKFRQQAILWREVVLPGVLIVAFVVLARLTGLLQVQEWMALDLFSRLCPAATAESQVAIVGIDEANLRAVGEFPVSDEKLARVLSILSEYQPSVIGLDLYRDVPVAPGHDSLIQAFQTIPNIIGVETALNSQASMNMRPPAQLPPDRVGFTDVIVDDDGKLRRIILSSPVTGANSTQVKYSFAFRLVQRSLAAQGIDFKPSTQLGSVQLQRFRPNSGSYIQANASGNQRMLNFCASQKLFRSLSLTDVLQRNFKPEWVRDRILIIGMAASSVKDIFFTSALRETLSSRASGNPFPATQLIYGAEVQAYGADQLMREVLEQRSALRYWGDGWEYLWIMSWGCLGIALGLVLQSPWKSLLNIVIAIAGLIGVCFLGLLMGWWIPVVPAGIALGSAGLVTAFFDRDLRFELVQRRKTIDRTYESVHNGPLQHLAVILRELGEDVSSLRLRQELQSLNQELRSIFEHMREEALTRSDRFYLNDNRILDLQAPIAELLYQVYDHTLKLEAPGFAEIQTYIPPDFDMLKTHHFSAEQKRGLCLFLQEALWNVGKHAMGATRLDVMCLVEAETYVLRITDNGFGTNSTHEGQGTRQAKAIAWELRGYYRRYHNSPQGISCELIFPVKRGWFR</sequence>
<keyword evidence="1" id="KW-1133">Transmembrane helix</keyword>
<dbReference type="Pfam" id="PF05226">
    <property type="entry name" value="CHASE2"/>
    <property type="match status" value="1"/>
</dbReference>
<feature type="transmembrane region" description="Helical" evidence="1">
    <location>
        <begin position="12"/>
        <end position="32"/>
    </location>
</feature>
<evidence type="ECO:0000313" key="3">
    <source>
        <dbReference type="EMBL" id="MBW4660499.1"/>
    </source>
</evidence>
<name>A0A951UP57_9CYAN</name>
<dbReference type="InterPro" id="IPR007890">
    <property type="entry name" value="CHASE2"/>
</dbReference>
<gene>
    <name evidence="3" type="ORF">KME15_17645</name>
</gene>
<dbReference type="Proteomes" id="UP000757435">
    <property type="component" value="Unassembled WGS sequence"/>
</dbReference>
<feature type="transmembrane region" description="Helical" evidence="1">
    <location>
        <begin position="362"/>
        <end position="385"/>
    </location>
</feature>
<evidence type="ECO:0000259" key="2">
    <source>
        <dbReference type="SMART" id="SM01080"/>
    </source>
</evidence>
<dbReference type="SUPFAM" id="SSF55874">
    <property type="entry name" value="ATPase domain of HSP90 chaperone/DNA topoisomerase II/histidine kinase"/>
    <property type="match status" value="1"/>
</dbReference>